<evidence type="ECO:0000259" key="1">
    <source>
        <dbReference type="Pfam" id="PF12680"/>
    </source>
</evidence>
<dbReference type="AlphaFoldDB" id="A0A8J2S7I2"/>
<dbReference type="Pfam" id="PF12680">
    <property type="entry name" value="SnoaL_2"/>
    <property type="match status" value="1"/>
</dbReference>
<feature type="domain" description="SnoaL-like" evidence="1">
    <location>
        <begin position="12"/>
        <end position="124"/>
    </location>
</feature>
<sequence>MLARTTVIHAVSEYGEAWTTQDADRIAALFTEDAVYIERAFDRNGTFVGREQIREYWLRQICGKQTSIRFRHVERDLAIDATRPVAVVKWLAEFDNFREKRADKAEKLVRFCQVARLEFRGEQICYLEEYGQSVSGPGARWPPLDASEDELAARIRKRFKESAVAATCDKCQAPFASRSKLFAHLRATPCGEGVVSRPAVEPTAALCFTVSYDEPPRLQEVLHHVVGQHGHLNWAVPLRVAPAAICNRVAINVPKRMLADLPSLVRRLRERLPDVDVQGADVADRPFAAERRQAERYIALVPWKCCGASPVASSAAPAPTASAEHVGCPTPFASLEAARYVDEATLRRMAHAARRAVELKDAGWLKTAKLGRVRCSAQDAPRAAWCRVSISMRQPEPLFVNTLVAALVAHARGVLDGAALDAVFEGSNLPNLTPLPQQFVVLAGPVMTNFESKNNLGKPERDTRVSTAAQRHLARMVAAEASVDDWATKICV</sequence>
<comment type="caution">
    <text evidence="2">The sequence shown here is derived from an EMBL/GenBank/DDBJ whole genome shotgun (WGS) entry which is preliminary data.</text>
</comment>
<dbReference type="OrthoDB" id="410326at2759"/>
<keyword evidence="3" id="KW-1185">Reference proteome</keyword>
<reference evidence="2" key="1">
    <citation type="submission" date="2021-11" db="EMBL/GenBank/DDBJ databases">
        <authorList>
            <consortium name="Genoscope - CEA"/>
            <person name="William W."/>
        </authorList>
    </citation>
    <scope>NUCLEOTIDE SEQUENCE</scope>
</reference>
<dbReference type="InterPro" id="IPR032710">
    <property type="entry name" value="NTF2-like_dom_sf"/>
</dbReference>
<evidence type="ECO:0000313" key="2">
    <source>
        <dbReference type="EMBL" id="CAH0366923.1"/>
    </source>
</evidence>
<gene>
    <name evidence="2" type="ORF">PECAL_1P34380</name>
</gene>
<organism evidence="2 3">
    <name type="scientific">Pelagomonas calceolata</name>
    <dbReference type="NCBI Taxonomy" id="35677"/>
    <lineage>
        <taxon>Eukaryota</taxon>
        <taxon>Sar</taxon>
        <taxon>Stramenopiles</taxon>
        <taxon>Ochrophyta</taxon>
        <taxon>Pelagophyceae</taxon>
        <taxon>Pelagomonadales</taxon>
        <taxon>Pelagomonadaceae</taxon>
        <taxon>Pelagomonas</taxon>
    </lineage>
</organism>
<accession>A0A8J2S7I2</accession>
<dbReference type="EMBL" id="CAKKNE010000001">
    <property type="protein sequence ID" value="CAH0366923.1"/>
    <property type="molecule type" value="Genomic_DNA"/>
</dbReference>
<dbReference type="SUPFAM" id="SSF54427">
    <property type="entry name" value="NTF2-like"/>
    <property type="match status" value="1"/>
</dbReference>
<protein>
    <recommendedName>
        <fullName evidence="1">SnoaL-like domain-containing protein</fullName>
    </recommendedName>
</protein>
<dbReference type="InterPro" id="IPR037401">
    <property type="entry name" value="SnoaL-like"/>
</dbReference>
<proteinExistence type="predicted"/>
<dbReference type="Gene3D" id="3.10.450.50">
    <property type="match status" value="1"/>
</dbReference>
<name>A0A8J2S7I2_9STRA</name>
<evidence type="ECO:0000313" key="3">
    <source>
        <dbReference type="Proteomes" id="UP000789595"/>
    </source>
</evidence>
<dbReference type="Proteomes" id="UP000789595">
    <property type="component" value="Unassembled WGS sequence"/>
</dbReference>